<dbReference type="InParanoid" id="A0A067QZ32"/>
<keyword evidence="6" id="KW-0645">Protease</keyword>
<name>A0A067QZ32_ZOONE</name>
<keyword evidence="6" id="KW-0378">Hydrolase</keyword>
<dbReference type="EMBL" id="KK853091">
    <property type="protein sequence ID" value="KDR11537.1"/>
    <property type="molecule type" value="Genomic_DNA"/>
</dbReference>
<accession>A0A067QZ32</accession>
<dbReference type="FunFam" id="2.40.10.10:FF:000054">
    <property type="entry name" value="Complement C1r subcomponent"/>
    <property type="match status" value="1"/>
</dbReference>
<dbReference type="InterPro" id="IPR018114">
    <property type="entry name" value="TRYPSIN_HIS"/>
</dbReference>
<evidence type="ECO:0000259" key="8">
    <source>
        <dbReference type="PROSITE" id="PS50240"/>
    </source>
</evidence>
<organism evidence="9 10">
    <name type="scientific">Zootermopsis nevadensis</name>
    <name type="common">Dampwood termite</name>
    <dbReference type="NCBI Taxonomy" id="136037"/>
    <lineage>
        <taxon>Eukaryota</taxon>
        <taxon>Metazoa</taxon>
        <taxon>Ecdysozoa</taxon>
        <taxon>Arthropoda</taxon>
        <taxon>Hexapoda</taxon>
        <taxon>Insecta</taxon>
        <taxon>Pterygota</taxon>
        <taxon>Neoptera</taxon>
        <taxon>Polyneoptera</taxon>
        <taxon>Dictyoptera</taxon>
        <taxon>Blattodea</taxon>
        <taxon>Blattoidea</taxon>
        <taxon>Termitoidae</taxon>
        <taxon>Termopsidae</taxon>
        <taxon>Zootermopsis</taxon>
    </lineage>
</organism>
<dbReference type="InterPro" id="IPR033116">
    <property type="entry name" value="TRYPSIN_SER"/>
</dbReference>
<dbReference type="GO" id="GO:0004252">
    <property type="term" value="F:serine-type endopeptidase activity"/>
    <property type="evidence" value="ECO:0007669"/>
    <property type="project" value="InterPro"/>
</dbReference>
<protein>
    <submittedName>
        <fullName evidence="9">Tryptase-2</fullName>
    </submittedName>
</protein>
<gene>
    <name evidence="9" type="ORF">L798_14095</name>
</gene>
<dbReference type="InterPro" id="IPR043504">
    <property type="entry name" value="Peptidase_S1_PA_chymotrypsin"/>
</dbReference>
<dbReference type="InterPro" id="IPR009003">
    <property type="entry name" value="Peptidase_S1_PA"/>
</dbReference>
<dbReference type="InterPro" id="IPR001314">
    <property type="entry name" value="Peptidase_S1A"/>
</dbReference>
<keyword evidence="4" id="KW-1015">Disulfide bond</keyword>
<dbReference type="GO" id="GO:0005576">
    <property type="term" value="C:extracellular region"/>
    <property type="evidence" value="ECO:0007669"/>
    <property type="project" value="UniProtKB-SubCell"/>
</dbReference>
<keyword evidence="5" id="KW-0325">Glycoprotein</keyword>
<reference evidence="9 10" key="1">
    <citation type="journal article" date="2014" name="Nat. Commun.">
        <title>Molecular traces of alternative social organization in a termite genome.</title>
        <authorList>
            <person name="Terrapon N."/>
            <person name="Li C."/>
            <person name="Robertson H.M."/>
            <person name="Ji L."/>
            <person name="Meng X."/>
            <person name="Booth W."/>
            <person name="Chen Z."/>
            <person name="Childers C.P."/>
            <person name="Glastad K.M."/>
            <person name="Gokhale K."/>
            <person name="Gowin J."/>
            <person name="Gronenberg W."/>
            <person name="Hermansen R.A."/>
            <person name="Hu H."/>
            <person name="Hunt B.G."/>
            <person name="Huylmans A.K."/>
            <person name="Khalil S.M."/>
            <person name="Mitchell R.D."/>
            <person name="Munoz-Torres M.C."/>
            <person name="Mustard J.A."/>
            <person name="Pan H."/>
            <person name="Reese J.T."/>
            <person name="Scharf M.E."/>
            <person name="Sun F."/>
            <person name="Vogel H."/>
            <person name="Xiao J."/>
            <person name="Yang W."/>
            <person name="Yang Z."/>
            <person name="Yang Z."/>
            <person name="Zhou J."/>
            <person name="Zhu J."/>
            <person name="Brent C.S."/>
            <person name="Elsik C.G."/>
            <person name="Goodisman M.A."/>
            <person name="Liberles D.A."/>
            <person name="Roe R.M."/>
            <person name="Vargo E.L."/>
            <person name="Vilcinskas A."/>
            <person name="Wang J."/>
            <person name="Bornberg-Bauer E."/>
            <person name="Korb J."/>
            <person name="Zhang G."/>
            <person name="Liebig J."/>
        </authorList>
    </citation>
    <scope>NUCLEOTIDE SEQUENCE [LARGE SCALE GENOMIC DNA]</scope>
    <source>
        <tissue evidence="9">Whole organism</tissue>
    </source>
</reference>
<dbReference type="CDD" id="cd00190">
    <property type="entry name" value="Tryp_SPc"/>
    <property type="match status" value="1"/>
</dbReference>
<dbReference type="PROSITE" id="PS50240">
    <property type="entry name" value="TRYPSIN_DOM"/>
    <property type="match status" value="1"/>
</dbReference>
<evidence type="ECO:0000256" key="2">
    <source>
        <dbReference type="ARBA" id="ARBA00022525"/>
    </source>
</evidence>
<feature type="domain" description="Peptidase S1" evidence="8">
    <location>
        <begin position="27"/>
        <end position="254"/>
    </location>
</feature>
<dbReference type="Pfam" id="PF00089">
    <property type="entry name" value="Trypsin"/>
    <property type="match status" value="1"/>
</dbReference>
<dbReference type="PRINTS" id="PR00722">
    <property type="entry name" value="CHYMOTRYPSIN"/>
</dbReference>
<dbReference type="OrthoDB" id="6380398at2759"/>
<sequence length="271" mass="29934">MYWKALVFLSVCYTYVQSTQLLRERRIINGHPIPTDRRHPANVSLQKWYKDERQFRHFCGGVVVHVTWVLTAAHCFPRGSLPVPLKLQIEAVDWYHVEELVRYPSRDKRMPDVDLALLRTLEKIHGTFAVLPPAGYKPKGKCEVCGLGTLNPKKHVFPNTLHCATVPIVEGRRCAQALGPDVSLQRDIVCAGGGDADACAGDSGSALHCHGVDGDERLVLAGIVSWGRGCAVQGTPGIYTDIASHRIWLLQTISGSQTLDSEVTATRIHVL</sequence>
<evidence type="ECO:0000256" key="6">
    <source>
        <dbReference type="RuleBase" id="RU363034"/>
    </source>
</evidence>
<evidence type="ECO:0000256" key="1">
    <source>
        <dbReference type="ARBA" id="ARBA00004613"/>
    </source>
</evidence>
<dbReference type="PROSITE" id="PS00135">
    <property type="entry name" value="TRYPSIN_SER"/>
    <property type="match status" value="1"/>
</dbReference>
<dbReference type="Proteomes" id="UP000027135">
    <property type="component" value="Unassembled WGS sequence"/>
</dbReference>
<dbReference type="PANTHER" id="PTHR24253:SF182">
    <property type="entry name" value="PEPTIDASE S1 DOMAIN-CONTAINING PROTEIN"/>
    <property type="match status" value="1"/>
</dbReference>
<comment type="subcellular location">
    <subcellularLocation>
        <location evidence="1">Secreted</location>
    </subcellularLocation>
</comment>
<evidence type="ECO:0000313" key="10">
    <source>
        <dbReference type="Proteomes" id="UP000027135"/>
    </source>
</evidence>
<evidence type="ECO:0000256" key="3">
    <source>
        <dbReference type="ARBA" id="ARBA00022729"/>
    </source>
</evidence>
<keyword evidence="2" id="KW-0964">Secreted</keyword>
<dbReference type="PANTHER" id="PTHR24253">
    <property type="entry name" value="TRANSMEMBRANE PROTEASE SERINE"/>
    <property type="match status" value="1"/>
</dbReference>
<dbReference type="SUPFAM" id="SSF50494">
    <property type="entry name" value="Trypsin-like serine proteases"/>
    <property type="match status" value="1"/>
</dbReference>
<evidence type="ECO:0000313" key="9">
    <source>
        <dbReference type="EMBL" id="KDR11537.1"/>
    </source>
</evidence>
<evidence type="ECO:0000256" key="4">
    <source>
        <dbReference type="ARBA" id="ARBA00023157"/>
    </source>
</evidence>
<evidence type="ECO:0000256" key="5">
    <source>
        <dbReference type="ARBA" id="ARBA00023180"/>
    </source>
</evidence>
<dbReference type="eggNOG" id="KOG3627">
    <property type="taxonomic scope" value="Eukaryota"/>
</dbReference>
<keyword evidence="3 7" id="KW-0732">Signal</keyword>
<keyword evidence="10" id="KW-1185">Reference proteome</keyword>
<dbReference type="InterPro" id="IPR001254">
    <property type="entry name" value="Trypsin_dom"/>
</dbReference>
<dbReference type="SMART" id="SM00020">
    <property type="entry name" value="Tryp_SPc"/>
    <property type="match status" value="1"/>
</dbReference>
<dbReference type="Gene3D" id="2.40.10.10">
    <property type="entry name" value="Trypsin-like serine proteases"/>
    <property type="match status" value="1"/>
</dbReference>
<dbReference type="STRING" id="136037.A0A067QZ32"/>
<dbReference type="OMA" id="IASHRIW"/>
<dbReference type="PROSITE" id="PS00134">
    <property type="entry name" value="TRYPSIN_HIS"/>
    <property type="match status" value="1"/>
</dbReference>
<feature type="chain" id="PRO_5001648266" evidence="7">
    <location>
        <begin position="19"/>
        <end position="271"/>
    </location>
</feature>
<dbReference type="AlphaFoldDB" id="A0A067QZ32"/>
<keyword evidence="6" id="KW-0720">Serine protease</keyword>
<proteinExistence type="predicted"/>
<dbReference type="GO" id="GO:0006508">
    <property type="term" value="P:proteolysis"/>
    <property type="evidence" value="ECO:0007669"/>
    <property type="project" value="UniProtKB-KW"/>
</dbReference>
<evidence type="ECO:0000256" key="7">
    <source>
        <dbReference type="SAM" id="SignalP"/>
    </source>
</evidence>
<feature type="signal peptide" evidence="7">
    <location>
        <begin position="1"/>
        <end position="18"/>
    </location>
</feature>